<dbReference type="InterPro" id="IPR007024">
    <property type="entry name" value="BLUF_domain"/>
</dbReference>
<dbReference type="Gene3D" id="3.30.70.100">
    <property type="match status" value="1"/>
</dbReference>
<dbReference type="GO" id="GO:0009882">
    <property type="term" value="F:blue light photoreceptor activity"/>
    <property type="evidence" value="ECO:0007669"/>
    <property type="project" value="InterPro"/>
</dbReference>
<dbReference type="RefSeq" id="WP_089886075.1">
    <property type="nucleotide sequence ID" value="NZ_FNGV01000001.1"/>
</dbReference>
<feature type="domain" description="BLUF" evidence="1">
    <location>
        <begin position="1"/>
        <end position="92"/>
    </location>
</feature>
<name>A0A1G9KM92_9FLAO</name>
<dbReference type="PROSITE" id="PS50925">
    <property type="entry name" value="BLUF"/>
    <property type="match status" value="1"/>
</dbReference>
<evidence type="ECO:0000259" key="1">
    <source>
        <dbReference type="PROSITE" id="PS50925"/>
    </source>
</evidence>
<organism evidence="2 3">
    <name type="scientific">Kriegella aquimaris</name>
    <dbReference type="NCBI Taxonomy" id="192904"/>
    <lineage>
        <taxon>Bacteria</taxon>
        <taxon>Pseudomonadati</taxon>
        <taxon>Bacteroidota</taxon>
        <taxon>Flavobacteriia</taxon>
        <taxon>Flavobacteriales</taxon>
        <taxon>Flavobacteriaceae</taxon>
        <taxon>Kriegella</taxon>
    </lineage>
</organism>
<dbReference type="AlphaFoldDB" id="A0A1G9KM92"/>
<protein>
    <submittedName>
        <fullName evidence="2">Sensors of blue-light using FAD</fullName>
    </submittedName>
</protein>
<dbReference type="STRING" id="192904.SAMN04488514_1011051"/>
<dbReference type="InterPro" id="IPR036046">
    <property type="entry name" value="Acylphosphatase-like_dom_sf"/>
</dbReference>
<dbReference type="OrthoDB" id="1122028at2"/>
<dbReference type="SMART" id="SM01034">
    <property type="entry name" value="BLUF"/>
    <property type="match status" value="1"/>
</dbReference>
<evidence type="ECO:0000313" key="2">
    <source>
        <dbReference type="EMBL" id="SDL50789.1"/>
    </source>
</evidence>
<dbReference type="Proteomes" id="UP000199440">
    <property type="component" value="Unassembled WGS sequence"/>
</dbReference>
<keyword evidence="3" id="KW-1185">Reference proteome</keyword>
<dbReference type="GO" id="GO:0071949">
    <property type="term" value="F:FAD binding"/>
    <property type="evidence" value="ECO:0007669"/>
    <property type="project" value="InterPro"/>
</dbReference>
<proteinExistence type="predicted"/>
<gene>
    <name evidence="2" type="ORF">SAMN04488514_1011051</name>
</gene>
<dbReference type="SUPFAM" id="SSF54975">
    <property type="entry name" value="Acylphosphatase/BLUF domain-like"/>
    <property type="match status" value="1"/>
</dbReference>
<dbReference type="Pfam" id="PF04940">
    <property type="entry name" value="BLUF"/>
    <property type="match status" value="1"/>
</dbReference>
<accession>A0A1G9KM92</accession>
<evidence type="ECO:0000313" key="3">
    <source>
        <dbReference type="Proteomes" id="UP000199440"/>
    </source>
</evidence>
<reference evidence="2 3" key="1">
    <citation type="submission" date="2016-10" db="EMBL/GenBank/DDBJ databases">
        <authorList>
            <person name="de Groot N.N."/>
        </authorList>
    </citation>
    <scope>NUCLEOTIDE SEQUENCE [LARGE SCALE GENOMIC DNA]</scope>
    <source>
        <strain evidence="2 3">DSM 19886</strain>
    </source>
</reference>
<dbReference type="EMBL" id="FNGV01000001">
    <property type="protein sequence ID" value="SDL50789.1"/>
    <property type="molecule type" value="Genomic_DNA"/>
</dbReference>
<sequence>MHALTYESRALRGLPTEEIHNILQTATKFNSENDISGCLIYHNQQFIQVLEGEKEGVQELFARIRLDSRHKNIRLISEDTIEERTFPRWGMAFCPLDDKEASHSEVLQFRNNMKLLYDFSEPTSVTVRIFWKKVKFLISQPPN</sequence>